<dbReference type="GO" id="GO:0006397">
    <property type="term" value="P:mRNA processing"/>
    <property type="evidence" value="ECO:0007669"/>
    <property type="project" value="InterPro"/>
</dbReference>
<feature type="compositionally biased region" description="Basic and acidic residues" evidence="5">
    <location>
        <begin position="354"/>
        <end position="373"/>
    </location>
</feature>
<dbReference type="Pfam" id="PF11262">
    <property type="entry name" value="Tho2"/>
    <property type="match status" value="1"/>
</dbReference>
<accession>A0A077WG96</accession>
<reference evidence="9" key="1">
    <citation type="journal article" date="2014" name="Genome Announc.">
        <title>De novo whole-genome sequence and genome annotation of Lichtheimia ramosa.</title>
        <authorList>
            <person name="Linde J."/>
            <person name="Schwartze V."/>
            <person name="Binder U."/>
            <person name="Lass-Florl C."/>
            <person name="Voigt K."/>
            <person name="Horn F."/>
        </authorList>
    </citation>
    <scope>NUCLEOTIDE SEQUENCE</scope>
    <source>
        <strain evidence="9">JMRC FSU:6197</strain>
    </source>
</reference>
<dbReference type="GO" id="GO:0000445">
    <property type="term" value="C:THO complex part of transcription export complex"/>
    <property type="evidence" value="ECO:0007669"/>
    <property type="project" value="TreeGrafter"/>
</dbReference>
<feature type="compositionally biased region" description="Low complexity" evidence="5">
    <location>
        <begin position="1429"/>
        <end position="1456"/>
    </location>
</feature>
<feature type="compositionally biased region" description="Basic and acidic residues" evidence="5">
    <location>
        <begin position="1458"/>
        <end position="1505"/>
    </location>
</feature>
<evidence type="ECO:0000256" key="1">
    <source>
        <dbReference type="ARBA" id="ARBA00004123"/>
    </source>
</evidence>
<comment type="similarity">
    <text evidence="2">Belongs to the THOC2 family.</text>
</comment>
<evidence type="ECO:0000256" key="2">
    <source>
        <dbReference type="ARBA" id="ARBA00007857"/>
    </source>
</evidence>
<feature type="compositionally biased region" description="Basic and acidic residues" evidence="5">
    <location>
        <begin position="1320"/>
        <end position="1428"/>
    </location>
</feature>
<organism evidence="9">
    <name type="scientific">Lichtheimia ramosa</name>
    <dbReference type="NCBI Taxonomy" id="688394"/>
    <lineage>
        <taxon>Eukaryota</taxon>
        <taxon>Fungi</taxon>
        <taxon>Fungi incertae sedis</taxon>
        <taxon>Mucoromycota</taxon>
        <taxon>Mucoromycotina</taxon>
        <taxon>Mucoromycetes</taxon>
        <taxon>Mucorales</taxon>
        <taxon>Lichtheimiaceae</taxon>
        <taxon>Lichtheimia</taxon>
    </lineage>
</organism>
<name>A0A077WG96_9FUNG</name>
<evidence type="ECO:0000259" key="8">
    <source>
        <dbReference type="Pfam" id="PF16134"/>
    </source>
</evidence>
<feature type="region of interest" description="Disordered" evidence="5">
    <location>
        <begin position="1267"/>
        <end position="1512"/>
    </location>
</feature>
<evidence type="ECO:0000259" key="6">
    <source>
        <dbReference type="Pfam" id="PF11262"/>
    </source>
</evidence>
<feature type="compositionally biased region" description="Basic and acidic residues" evidence="5">
    <location>
        <begin position="1286"/>
        <end position="1303"/>
    </location>
</feature>
<gene>
    <name evidence="9" type="ORF">LRAMOSA09159</name>
</gene>
<comment type="subcellular location">
    <subcellularLocation>
        <location evidence="1">Nucleus</location>
    </subcellularLocation>
</comment>
<evidence type="ECO:0000313" key="9">
    <source>
        <dbReference type="EMBL" id="CDS06631.1"/>
    </source>
</evidence>
<protein>
    <recommendedName>
        <fullName evidence="3">THO complex subunit 2</fullName>
    </recommendedName>
</protein>
<evidence type="ECO:0000256" key="5">
    <source>
        <dbReference type="SAM" id="MobiDB-lite"/>
    </source>
</evidence>
<feature type="region of interest" description="Disordered" evidence="5">
    <location>
        <begin position="353"/>
        <end position="373"/>
    </location>
</feature>
<dbReference type="EMBL" id="LK023321">
    <property type="protein sequence ID" value="CDS06631.1"/>
    <property type="molecule type" value="Genomic_DNA"/>
</dbReference>
<dbReference type="PROSITE" id="PS00018">
    <property type="entry name" value="EF_HAND_1"/>
    <property type="match status" value="1"/>
</dbReference>
<proteinExistence type="inferred from homology"/>
<evidence type="ECO:0000256" key="3">
    <source>
        <dbReference type="ARBA" id="ARBA00019596"/>
    </source>
</evidence>
<dbReference type="Pfam" id="PF16134">
    <property type="entry name" value="THOC2_N"/>
    <property type="match status" value="1"/>
</dbReference>
<dbReference type="InterPro" id="IPR021418">
    <property type="entry name" value="THO_THOC2_C"/>
</dbReference>
<sequence>MEAEIQLAKDGAPTFVFGQRKDPLRILISRTTDATMDGKHAVDDFLVFMGALVKDDNAIFQQYNIDMRTLFINTFKCMDMRLEGLAELKPEGDAADKLKTRKTNLIAMIKGALERDILTRADCLIHFSSQTLQDAGLIIDKDIFDRRLVRLNTSMIYKQNKFNLFREDNVGYAALTNDLIVGSTDHEYDKHNQAPPTPLDRVPTFLQTISSHIGIFHLDPNRVLDILLDFFVKQVLCNYVFWITLFKQSAWMEHLHLGELPDDGSLVMAHLLGFKFEYYQTIQKENPPKELYYACALLIKDKLIRLHDILPYLYPFESAMAQKKKEYMDNMNKEISTNTGGLLAQFGALGEEGTTERVKQPKEKSKSKDEEQEALRANDIVELTRALLAIGDIYHAELLFAKYDKLVDVHPELAHNIYRICDKMLAPIYDTVVPQQVKDKYILFEQRVQESEIKSALGRSEQQMPELAEVLVMDSLRDDTHNISKRERYIFFYRDWPNDIPKVNTYQDLLLVFLPVMRLAGYKMYLAPNLVAKLLLIVRHLIDREEEFSGCRPYCLSMIREILLPAVSFSRCNPGTMASLWELLDKLTFQERYALYGEWGSDFYKKSIECKLLKARTERSVKSVMQRVSRNDVRQCGRDLGKLANSNPTIVFSVMLDQIQSFDNMAPFMADACRYMGDFTYDVLGYLMTEKWTGFNGPGRLKKAKVKEDGMTSTWLRALSVFSGMLFKKQGLDPMPLFRYMILRLHYDDAVDDLILFNEFITKICGIEIIGSTMTDDQILSASCSETIKAEAFQPISGDNRKASKRVITRTKEALQKEGTALELIVLLHRLREACSSEEQISTAALGSRLDLIHQSINQYLEMMVTIFEPQEYDALIPDASTLASVYKLPDYLTMQLVRPKTRHALRTYKPDATETYNADEPHPVFRTLIEQVPTVVTDPSVLNLITSEFYTLFWQLSLYDIHVPEAHYQAAMKRQSDTIAQCRDTRSSFYLNNRPSVVAKAERQAQACLDNLQEDLPRHKADVEKTMQILRTSQARWFPMNVDRQPLISSIIQHCLLPRSMISEADAVFCFEFVMLIHRLGARNFSSLTLFDKVLSENLPTALLSFTEYETTIHARFLYRTFAKISEWQKDEQLYIKEAHGEGLIGFQKKWNAQTSQDVSKEDLLNFTEFKRVMHKWHLKTSLAIEQALQSGEPHQIRNAFLILKQFIPYFPMIREHGQVLVKTTQELANRERKDNLKVLARSYLGLIEKSKSRWVTKDVFLGLKEAEPEKPPSEKASPTPKASSNDERIPSPDRKRTREDTSNPPSNNEGTSSKRSRHDHDDRSSRETSKESRRESERSSAREPSRSGRDSSSHRDSGHSRESSSKDQSRIRDHAREAIREAARDSAHSRDTNRDSAPRDSGGRASKESSSRSSREERRSSRDRRSTNVGSGSNSAAATSGSSNNTAPTSNNSSSKKRDRDDDRDRDRGEKRYRDERNSRDDRRDRDHRERERERERDRERDRDRRRRRR</sequence>
<feature type="compositionally biased region" description="Polar residues" evidence="5">
    <location>
        <begin position="1304"/>
        <end position="1313"/>
    </location>
</feature>
<dbReference type="GO" id="GO:0006406">
    <property type="term" value="P:mRNA export from nucleus"/>
    <property type="evidence" value="ECO:0007669"/>
    <property type="project" value="InterPro"/>
</dbReference>
<keyword evidence="4" id="KW-0539">Nucleus</keyword>
<dbReference type="Pfam" id="PF11732">
    <property type="entry name" value="Thoc2"/>
    <property type="match status" value="1"/>
</dbReference>
<dbReference type="InterPro" id="IPR040007">
    <property type="entry name" value="Tho2"/>
</dbReference>
<feature type="domain" description="THO complex subunitTHOC2 N-terminal" evidence="7">
    <location>
        <begin position="640"/>
        <end position="720"/>
    </location>
</feature>
<dbReference type="OrthoDB" id="29024at2759"/>
<dbReference type="GO" id="GO:0003729">
    <property type="term" value="F:mRNA binding"/>
    <property type="evidence" value="ECO:0007669"/>
    <property type="project" value="TreeGrafter"/>
</dbReference>
<evidence type="ECO:0000259" key="7">
    <source>
        <dbReference type="Pfam" id="PF11732"/>
    </source>
</evidence>
<feature type="domain" description="THO complex subunitTHOC2 C-terminal" evidence="6">
    <location>
        <begin position="944"/>
        <end position="1248"/>
    </location>
</feature>
<evidence type="ECO:0000256" key="4">
    <source>
        <dbReference type="ARBA" id="ARBA00023242"/>
    </source>
</evidence>
<dbReference type="PANTHER" id="PTHR21597:SF0">
    <property type="entry name" value="THO COMPLEX SUBUNIT 2"/>
    <property type="match status" value="1"/>
</dbReference>
<dbReference type="InterPro" id="IPR021726">
    <property type="entry name" value="THO_THOC2_N"/>
</dbReference>
<dbReference type="PANTHER" id="PTHR21597">
    <property type="entry name" value="THO2 PROTEIN"/>
    <property type="match status" value="1"/>
</dbReference>
<dbReference type="InterPro" id="IPR018247">
    <property type="entry name" value="EF_Hand_1_Ca_BS"/>
</dbReference>
<dbReference type="InterPro" id="IPR032302">
    <property type="entry name" value="THOC2_N"/>
</dbReference>
<feature type="domain" description="THO complex subunit 2 N-terminal" evidence="8">
    <location>
        <begin position="21"/>
        <end position="638"/>
    </location>
</feature>
<feature type="compositionally biased region" description="Low complexity" evidence="5">
    <location>
        <begin position="1276"/>
        <end position="1285"/>
    </location>
</feature>